<dbReference type="Gene3D" id="3.40.430.10">
    <property type="entry name" value="Dihydrofolate Reductase, subunit A"/>
    <property type="match status" value="1"/>
</dbReference>
<keyword evidence="3" id="KW-1185">Reference proteome</keyword>
<evidence type="ECO:0000313" key="2">
    <source>
        <dbReference type="EMBL" id="SPJ30361.1"/>
    </source>
</evidence>
<accession>A0A2R8CDA5</accession>
<dbReference type="InterPro" id="IPR024072">
    <property type="entry name" value="DHFR-like_dom_sf"/>
</dbReference>
<dbReference type="GO" id="GO:0009231">
    <property type="term" value="P:riboflavin biosynthetic process"/>
    <property type="evidence" value="ECO:0007669"/>
    <property type="project" value="InterPro"/>
</dbReference>
<dbReference type="PANTHER" id="PTHR38011:SF11">
    <property type="entry name" value="2,5-DIAMINO-6-RIBOSYLAMINO-4(3H)-PYRIMIDINONE 5'-PHOSPHATE REDUCTASE"/>
    <property type="match status" value="1"/>
</dbReference>
<name>A0A2R8CDA5_9RHOB</name>
<dbReference type="Proteomes" id="UP000244898">
    <property type="component" value="Unassembled WGS sequence"/>
</dbReference>
<proteinExistence type="predicted"/>
<evidence type="ECO:0000313" key="3">
    <source>
        <dbReference type="Proteomes" id="UP000244898"/>
    </source>
</evidence>
<protein>
    <recommendedName>
        <fullName evidence="1">Bacterial bifunctional deaminase-reductase C-terminal domain-containing protein</fullName>
    </recommendedName>
</protein>
<dbReference type="Pfam" id="PF01872">
    <property type="entry name" value="RibD_C"/>
    <property type="match status" value="1"/>
</dbReference>
<organism evidence="2 3">
    <name type="scientific">Falsiruegeria mediterranea M17</name>
    <dbReference type="NCBI Taxonomy" id="1200281"/>
    <lineage>
        <taxon>Bacteria</taxon>
        <taxon>Pseudomonadati</taxon>
        <taxon>Pseudomonadota</taxon>
        <taxon>Alphaproteobacteria</taxon>
        <taxon>Rhodobacterales</taxon>
        <taxon>Roseobacteraceae</taxon>
        <taxon>Falsiruegeria</taxon>
    </lineage>
</organism>
<dbReference type="PANTHER" id="PTHR38011">
    <property type="entry name" value="DIHYDROFOLATE REDUCTASE FAMILY PROTEIN (AFU_ORTHOLOGUE AFUA_8G06820)"/>
    <property type="match status" value="1"/>
</dbReference>
<dbReference type="AlphaFoldDB" id="A0A2R8CDA5"/>
<gene>
    <name evidence="2" type="ORF">TRM7615_03894</name>
</gene>
<reference evidence="3" key="1">
    <citation type="submission" date="2018-03" db="EMBL/GenBank/DDBJ databases">
        <authorList>
            <person name="Rodrigo-Torres L."/>
            <person name="Arahal R. D."/>
            <person name="Lucena T."/>
        </authorList>
    </citation>
    <scope>NUCLEOTIDE SEQUENCE [LARGE SCALE GENOMIC DNA]</scope>
    <source>
        <strain evidence="3">CECT 7615</strain>
    </source>
</reference>
<dbReference type="EMBL" id="ONZG01000011">
    <property type="protein sequence ID" value="SPJ30361.1"/>
    <property type="molecule type" value="Genomic_DNA"/>
</dbReference>
<dbReference type="SUPFAM" id="SSF53597">
    <property type="entry name" value="Dihydrofolate reductase-like"/>
    <property type="match status" value="1"/>
</dbReference>
<dbReference type="InterPro" id="IPR050765">
    <property type="entry name" value="Riboflavin_Biosynth_HTPR"/>
</dbReference>
<evidence type="ECO:0000259" key="1">
    <source>
        <dbReference type="Pfam" id="PF01872"/>
    </source>
</evidence>
<feature type="domain" description="Bacterial bifunctional deaminase-reductase C-terminal" evidence="1">
    <location>
        <begin position="2"/>
        <end position="163"/>
    </location>
</feature>
<dbReference type="GO" id="GO:0008703">
    <property type="term" value="F:5-amino-6-(5-phosphoribosylamino)uracil reductase activity"/>
    <property type="evidence" value="ECO:0007669"/>
    <property type="project" value="InterPro"/>
</dbReference>
<dbReference type="InterPro" id="IPR002734">
    <property type="entry name" value="RibDG_C"/>
</dbReference>
<sequence length="173" mass="19328">MMAMTLDGFVARKDHALDWLFKQPSGNEDHGFVDFMDSVDVLVMGTGSLRTVLGFDMWPYDKPVVVLSRSMTKDDLPSDLRDKVEFSTAAPKDLWESFAERGFERVYVDGGAIIQSFLKAGLINDMKVSMIPILIGDGIRIFGDIDHDIDLELQSATSFPSGLVDLVYRVKTE</sequence>